<evidence type="ECO:0008006" key="5">
    <source>
        <dbReference type="Google" id="ProtNLM"/>
    </source>
</evidence>
<dbReference type="RefSeq" id="WP_248867936.1">
    <property type="nucleotide sequence ID" value="NZ_CP086322.1"/>
</dbReference>
<organism evidence="3 4">
    <name type="scientific">Streptomyces halobius</name>
    <dbReference type="NCBI Taxonomy" id="2879846"/>
    <lineage>
        <taxon>Bacteria</taxon>
        <taxon>Bacillati</taxon>
        <taxon>Actinomycetota</taxon>
        <taxon>Actinomycetes</taxon>
        <taxon>Kitasatosporales</taxon>
        <taxon>Streptomycetaceae</taxon>
        <taxon>Streptomyces</taxon>
    </lineage>
</organism>
<evidence type="ECO:0000256" key="1">
    <source>
        <dbReference type="SAM" id="MobiDB-lite"/>
    </source>
</evidence>
<keyword evidence="2" id="KW-0732">Signal</keyword>
<sequence>MRLRTTITAAALAATALFGSAGIANAQGTDGHGYTGDSATRAGERVSREGAAISQEDSASRAGESVSRDGDQVSFDTGRITGYDENTGRTVFVDLPTFIRHLPDRF</sequence>
<protein>
    <recommendedName>
        <fullName evidence="5">Secreted protein</fullName>
    </recommendedName>
</protein>
<keyword evidence="4" id="KW-1185">Reference proteome</keyword>
<evidence type="ECO:0000256" key="2">
    <source>
        <dbReference type="SAM" id="SignalP"/>
    </source>
</evidence>
<evidence type="ECO:0000313" key="3">
    <source>
        <dbReference type="EMBL" id="UQA97018.1"/>
    </source>
</evidence>
<accession>A0ABY4MIU5</accession>
<name>A0ABY4MIU5_9ACTN</name>
<evidence type="ECO:0000313" key="4">
    <source>
        <dbReference type="Proteomes" id="UP000830115"/>
    </source>
</evidence>
<reference evidence="3" key="1">
    <citation type="submission" date="2021-10" db="EMBL/GenBank/DDBJ databases">
        <title>Streptomyces nigrumlapis sp.nov.,an antimicrobial producing actinobacterium isolated from Black Gobi rocks.</title>
        <authorList>
            <person name="Wen Y."/>
            <person name="Zhang W."/>
            <person name="Liu X.G."/>
        </authorList>
    </citation>
    <scope>NUCLEOTIDE SEQUENCE</scope>
    <source>
        <strain evidence="3">ST13-2-2</strain>
    </source>
</reference>
<proteinExistence type="predicted"/>
<gene>
    <name evidence="3" type="ORF">K9S39_38710</name>
</gene>
<feature type="chain" id="PRO_5045385856" description="Secreted protein" evidence="2">
    <location>
        <begin position="27"/>
        <end position="106"/>
    </location>
</feature>
<feature type="signal peptide" evidence="2">
    <location>
        <begin position="1"/>
        <end position="26"/>
    </location>
</feature>
<dbReference type="EMBL" id="CP086322">
    <property type="protein sequence ID" value="UQA97018.1"/>
    <property type="molecule type" value="Genomic_DNA"/>
</dbReference>
<dbReference type="Proteomes" id="UP000830115">
    <property type="component" value="Chromosome"/>
</dbReference>
<feature type="region of interest" description="Disordered" evidence="1">
    <location>
        <begin position="26"/>
        <end position="86"/>
    </location>
</feature>